<accession>A0A1I0G5G2</accession>
<organism evidence="2 3">
    <name type="scientific">Paracoccus homiensis</name>
    <dbReference type="NCBI Taxonomy" id="364199"/>
    <lineage>
        <taxon>Bacteria</taxon>
        <taxon>Pseudomonadati</taxon>
        <taxon>Pseudomonadota</taxon>
        <taxon>Alphaproteobacteria</taxon>
        <taxon>Rhodobacterales</taxon>
        <taxon>Paracoccaceae</taxon>
        <taxon>Paracoccus</taxon>
    </lineage>
</organism>
<evidence type="ECO:0000313" key="2">
    <source>
        <dbReference type="EMBL" id="SET65121.1"/>
    </source>
</evidence>
<feature type="chain" id="PRO_5011486471" evidence="1">
    <location>
        <begin position="24"/>
        <end position="387"/>
    </location>
</feature>
<name>A0A1I0G5G2_9RHOB</name>
<reference evidence="2 3" key="1">
    <citation type="submission" date="2016-10" db="EMBL/GenBank/DDBJ databases">
        <authorList>
            <person name="de Groot N.N."/>
        </authorList>
    </citation>
    <scope>NUCLEOTIDE SEQUENCE [LARGE SCALE GENOMIC DNA]</scope>
    <source>
        <strain evidence="2 3">DSM 17862</strain>
    </source>
</reference>
<gene>
    <name evidence="2" type="ORF">SAMN04489858_107167</name>
</gene>
<evidence type="ECO:0000256" key="1">
    <source>
        <dbReference type="SAM" id="SignalP"/>
    </source>
</evidence>
<dbReference type="STRING" id="364199.SAMN04489858_107167"/>
<keyword evidence="3" id="KW-1185">Reference proteome</keyword>
<dbReference type="EMBL" id="FOHO01000007">
    <property type="protein sequence ID" value="SET65121.1"/>
    <property type="molecule type" value="Genomic_DNA"/>
</dbReference>
<dbReference type="AlphaFoldDB" id="A0A1I0G5G2"/>
<keyword evidence="1" id="KW-0732">Signal</keyword>
<feature type="signal peptide" evidence="1">
    <location>
        <begin position="1"/>
        <end position="23"/>
    </location>
</feature>
<dbReference type="Proteomes" id="UP000199180">
    <property type="component" value="Unassembled WGS sequence"/>
</dbReference>
<proteinExistence type="predicted"/>
<sequence>MVARRFFVFLVVLLAASVKQISAEPMTFREATVGGVCAGCTWFAAEGDITSDTPAAFRDAFGEPSGGEGGPTIIINSNGGDDLAAALELGQLFRAHSVRVSIGDTVSDPQNGSHVSMIEPGKCLSACAYAFLGGRTREIGGSRELGFHQFYDQDILANADRPAFSGVQRLRDQYVVGELISYLIEMDISTEVFSFAATASPGEFAYMTEAQAAELRVVDDPGAMRPWDILPLASGLMIESRSVDEQKAVRFFCLSRERGRVHVQIMNASDDRSQRLTNEYAQGTPDEFFFPRLGTFESELRYPEAKARPLQLSFNRVLSEPESGFHVNFDFTMSEIEFRAVPEANHLYFWPGHAYVLDVNFWGQFVASKLPAGMDPNLNEIVLGNCV</sequence>
<protein>
    <submittedName>
        <fullName evidence="2">Uncharacterized protein</fullName>
    </submittedName>
</protein>
<evidence type="ECO:0000313" key="3">
    <source>
        <dbReference type="Proteomes" id="UP000199180"/>
    </source>
</evidence>